<evidence type="ECO:0000259" key="3">
    <source>
        <dbReference type="Pfam" id="PF03104"/>
    </source>
</evidence>
<sequence length="128" mass="15004">MILLFVRVLFQKWADFVRTVDPDLFTGYNIQNFDFPYIIERARTLKVVQRDYKLRSYTLNSVSYHFLCEQKEDVDYSMIAELQVFIVKLKSSCSIVSAGQKRGVYFDTDRPKIQPSAVFVNGQSQKKN</sequence>
<dbReference type="SUPFAM" id="SSF53098">
    <property type="entry name" value="Ribonuclease H-like"/>
    <property type="match status" value="1"/>
</dbReference>
<reference evidence="4 5" key="2">
    <citation type="submission" date="2018-11" db="EMBL/GenBank/DDBJ databases">
        <authorList>
            <consortium name="Pathogen Informatics"/>
        </authorList>
    </citation>
    <scope>NUCLEOTIDE SEQUENCE [LARGE SCALE GENOMIC DNA]</scope>
</reference>
<evidence type="ECO:0000313" key="6">
    <source>
        <dbReference type="WBParaSite" id="GPUH_0002594001-mRNA-1"/>
    </source>
</evidence>
<keyword evidence="5" id="KW-1185">Reference proteome</keyword>
<dbReference type="InterPro" id="IPR036397">
    <property type="entry name" value="RNaseH_sf"/>
</dbReference>
<dbReference type="Gene3D" id="3.30.420.10">
    <property type="entry name" value="Ribonuclease H-like superfamily/Ribonuclease H"/>
    <property type="match status" value="2"/>
</dbReference>
<feature type="signal peptide" evidence="2">
    <location>
        <begin position="1"/>
        <end position="19"/>
    </location>
</feature>
<accession>A0A183EY69</accession>
<evidence type="ECO:0000313" key="5">
    <source>
        <dbReference type="Proteomes" id="UP000271098"/>
    </source>
</evidence>
<keyword evidence="2" id="KW-0732">Signal</keyword>
<proteinExistence type="predicted"/>
<dbReference type="GO" id="GO:0006287">
    <property type="term" value="P:base-excision repair, gap-filling"/>
    <property type="evidence" value="ECO:0007669"/>
    <property type="project" value="TreeGrafter"/>
</dbReference>
<protein>
    <recommendedName>
        <fullName evidence="1">DNA polymerase delta catalytic subunit</fullName>
    </recommendedName>
</protein>
<dbReference type="PANTHER" id="PTHR10322:SF23">
    <property type="entry name" value="DNA POLYMERASE DELTA CATALYTIC SUBUNIT"/>
    <property type="match status" value="1"/>
</dbReference>
<organism evidence="6">
    <name type="scientific">Gongylonema pulchrum</name>
    <dbReference type="NCBI Taxonomy" id="637853"/>
    <lineage>
        <taxon>Eukaryota</taxon>
        <taxon>Metazoa</taxon>
        <taxon>Ecdysozoa</taxon>
        <taxon>Nematoda</taxon>
        <taxon>Chromadorea</taxon>
        <taxon>Rhabditida</taxon>
        <taxon>Spirurina</taxon>
        <taxon>Spiruromorpha</taxon>
        <taxon>Spiruroidea</taxon>
        <taxon>Gongylonematidae</taxon>
        <taxon>Gongylonema</taxon>
    </lineage>
</organism>
<dbReference type="OrthoDB" id="2414538at2759"/>
<dbReference type="InterPro" id="IPR006133">
    <property type="entry name" value="DNA-dir_DNA_pol_B_exonuc"/>
</dbReference>
<dbReference type="InterPro" id="IPR012337">
    <property type="entry name" value="RNaseH-like_sf"/>
</dbReference>
<name>A0A183EY69_9BILA</name>
<dbReference type="GO" id="GO:0003887">
    <property type="term" value="F:DNA-directed DNA polymerase activity"/>
    <property type="evidence" value="ECO:0007669"/>
    <property type="project" value="TreeGrafter"/>
</dbReference>
<dbReference type="WBParaSite" id="GPUH_0002594001-mRNA-1">
    <property type="protein sequence ID" value="GPUH_0002594001-mRNA-1"/>
    <property type="gene ID" value="GPUH_0002594001"/>
</dbReference>
<dbReference type="GO" id="GO:0003676">
    <property type="term" value="F:nucleic acid binding"/>
    <property type="evidence" value="ECO:0007669"/>
    <property type="project" value="InterPro"/>
</dbReference>
<dbReference type="AlphaFoldDB" id="A0A183EY69"/>
<dbReference type="GO" id="GO:0008296">
    <property type="term" value="F:3'-5'-DNA exonuclease activity"/>
    <property type="evidence" value="ECO:0007669"/>
    <property type="project" value="TreeGrafter"/>
</dbReference>
<evidence type="ECO:0000256" key="1">
    <source>
        <dbReference type="ARBA" id="ARBA00024411"/>
    </source>
</evidence>
<dbReference type="GO" id="GO:0006297">
    <property type="term" value="P:nucleotide-excision repair, DNA gap filling"/>
    <property type="evidence" value="ECO:0007669"/>
    <property type="project" value="TreeGrafter"/>
</dbReference>
<dbReference type="PANTHER" id="PTHR10322">
    <property type="entry name" value="DNA POLYMERASE CATALYTIC SUBUNIT"/>
    <property type="match status" value="1"/>
</dbReference>
<dbReference type="GO" id="GO:0043625">
    <property type="term" value="C:delta DNA polymerase complex"/>
    <property type="evidence" value="ECO:0007669"/>
    <property type="project" value="TreeGrafter"/>
</dbReference>
<dbReference type="InterPro" id="IPR050240">
    <property type="entry name" value="DNA_pol_type-B"/>
</dbReference>
<dbReference type="GO" id="GO:0045004">
    <property type="term" value="P:DNA replication proofreading"/>
    <property type="evidence" value="ECO:0007669"/>
    <property type="project" value="TreeGrafter"/>
</dbReference>
<reference evidence="6" key="1">
    <citation type="submission" date="2016-06" db="UniProtKB">
        <authorList>
            <consortium name="WormBaseParasite"/>
        </authorList>
    </citation>
    <scope>IDENTIFICATION</scope>
</reference>
<evidence type="ECO:0000256" key="2">
    <source>
        <dbReference type="SAM" id="SignalP"/>
    </source>
</evidence>
<dbReference type="Proteomes" id="UP000271098">
    <property type="component" value="Unassembled WGS sequence"/>
</dbReference>
<dbReference type="Pfam" id="PF03104">
    <property type="entry name" value="DNA_pol_B_exo1"/>
    <property type="match status" value="1"/>
</dbReference>
<feature type="domain" description="DNA-directed DNA polymerase family B exonuclease" evidence="3">
    <location>
        <begin position="9"/>
        <end position="48"/>
    </location>
</feature>
<dbReference type="EMBL" id="UYRT01107549">
    <property type="protein sequence ID" value="VDN44844.1"/>
    <property type="molecule type" value="Genomic_DNA"/>
</dbReference>
<evidence type="ECO:0000313" key="4">
    <source>
        <dbReference type="EMBL" id="VDN44844.1"/>
    </source>
</evidence>
<feature type="chain" id="PRO_5043139315" description="DNA polymerase delta catalytic subunit" evidence="2">
    <location>
        <begin position="20"/>
        <end position="128"/>
    </location>
</feature>
<gene>
    <name evidence="4" type="ORF">GPUH_LOCUS25911</name>
</gene>